<feature type="region of interest" description="Disordered" evidence="1">
    <location>
        <begin position="1"/>
        <end position="20"/>
    </location>
</feature>
<accession>G2LIW1</accession>
<dbReference type="HOGENOM" id="CLU_2315212_0_0_0"/>
<evidence type="ECO:0000256" key="2">
    <source>
        <dbReference type="SAM" id="Phobius"/>
    </source>
</evidence>
<feature type="region of interest" description="Disordered" evidence="1">
    <location>
        <begin position="60"/>
        <end position="99"/>
    </location>
</feature>
<reference evidence="3 4" key="1">
    <citation type="journal article" date="2012" name="Environ. Microbiol.">
        <title>Complete genome of Candidatus Chloracidobacterium thermophilum, a chlorophyll-based photoheterotroph belonging to the phylum Acidobacteria.</title>
        <authorList>
            <person name="Garcia Costas A.M."/>
            <person name="Liu Z."/>
            <person name="Tomsho L.P."/>
            <person name="Schuster S.C."/>
            <person name="Ward D.M."/>
            <person name="Bryant D.A."/>
        </authorList>
    </citation>
    <scope>NUCLEOTIDE SEQUENCE [LARGE SCALE GENOMIC DNA]</scope>
    <source>
        <strain evidence="3 4">B</strain>
    </source>
</reference>
<proteinExistence type="predicted"/>
<dbReference type="AlphaFoldDB" id="G2LIW1"/>
<feature type="transmembrane region" description="Helical" evidence="2">
    <location>
        <begin position="36"/>
        <end position="54"/>
    </location>
</feature>
<keyword evidence="2" id="KW-1133">Transmembrane helix</keyword>
<feature type="compositionally biased region" description="Polar residues" evidence="1">
    <location>
        <begin position="60"/>
        <end position="73"/>
    </location>
</feature>
<evidence type="ECO:0000313" key="4">
    <source>
        <dbReference type="Proteomes" id="UP000006791"/>
    </source>
</evidence>
<dbReference type="KEGG" id="ctm:Cabther_A1984"/>
<gene>
    <name evidence="3" type="ordered locus">Cabther_A1984</name>
</gene>
<sequence length="99" mass="10995">MARKLFREQCGQPPDGAASTVKRHFTGRKRNTMKKAALALFVALVMGVTTFGVIETAYAQEQPTADSGSGTTKTMKKKRRRRRKKKAETPSGFVMANQF</sequence>
<organism evidence="3 4">
    <name type="scientific">Chloracidobacterium thermophilum (strain B)</name>
    <dbReference type="NCBI Taxonomy" id="981222"/>
    <lineage>
        <taxon>Bacteria</taxon>
        <taxon>Pseudomonadati</taxon>
        <taxon>Acidobacteriota</taxon>
        <taxon>Terriglobia</taxon>
        <taxon>Terriglobales</taxon>
        <taxon>Acidobacteriaceae</taxon>
        <taxon>Chloracidobacterium</taxon>
    </lineage>
</organism>
<name>G2LIW1_CHLTF</name>
<dbReference type="EMBL" id="CP002514">
    <property type="protein sequence ID" value="AEP12729.1"/>
    <property type="molecule type" value="Genomic_DNA"/>
</dbReference>
<keyword evidence="4" id="KW-1185">Reference proteome</keyword>
<evidence type="ECO:0000256" key="1">
    <source>
        <dbReference type="SAM" id="MobiDB-lite"/>
    </source>
</evidence>
<feature type="compositionally biased region" description="Basic residues" evidence="1">
    <location>
        <begin position="74"/>
        <end position="86"/>
    </location>
</feature>
<protein>
    <submittedName>
        <fullName evidence="3">Uncharacterized protein</fullName>
    </submittedName>
</protein>
<keyword evidence="2" id="KW-0472">Membrane</keyword>
<evidence type="ECO:0000313" key="3">
    <source>
        <dbReference type="EMBL" id="AEP12729.1"/>
    </source>
</evidence>
<dbReference type="Proteomes" id="UP000006791">
    <property type="component" value="Chromosome 1"/>
</dbReference>
<keyword evidence="2" id="KW-0812">Transmembrane</keyword>